<reference evidence="2" key="1">
    <citation type="journal article" date="2020" name="Nature">
        <title>Giant virus diversity and host interactions through global metagenomics.</title>
        <authorList>
            <person name="Schulz F."/>
            <person name="Roux S."/>
            <person name="Paez-Espino D."/>
            <person name="Jungbluth S."/>
            <person name="Walsh D.A."/>
            <person name="Denef V.J."/>
            <person name="McMahon K.D."/>
            <person name="Konstantinidis K.T."/>
            <person name="Eloe-Fadrosh E.A."/>
            <person name="Kyrpides N.C."/>
            <person name="Woyke T."/>
        </authorList>
    </citation>
    <scope>NUCLEOTIDE SEQUENCE</scope>
    <source>
        <strain evidence="2">GVMAG-M-3300017651-5</strain>
    </source>
</reference>
<proteinExistence type="predicted"/>
<evidence type="ECO:0000256" key="1">
    <source>
        <dbReference type="SAM" id="MobiDB-lite"/>
    </source>
</evidence>
<name>A0A6C0BK87_9ZZZZ</name>
<protein>
    <submittedName>
        <fullName evidence="2">Uncharacterized protein</fullName>
    </submittedName>
</protein>
<evidence type="ECO:0000313" key="2">
    <source>
        <dbReference type="EMBL" id="QHS92787.1"/>
    </source>
</evidence>
<accession>A0A6C0BK87</accession>
<organism evidence="2">
    <name type="scientific">viral metagenome</name>
    <dbReference type="NCBI Taxonomy" id="1070528"/>
    <lineage>
        <taxon>unclassified sequences</taxon>
        <taxon>metagenomes</taxon>
        <taxon>organismal metagenomes</taxon>
    </lineage>
</organism>
<dbReference type="EMBL" id="MN739192">
    <property type="protein sequence ID" value="QHS92787.1"/>
    <property type="molecule type" value="Genomic_DNA"/>
</dbReference>
<sequence>MSLGPRGPRGIEGSQGRDGIPFNPVMNSLADDVAIVTDSTDPLPGEPGKYYRSFKSVSEALDVPSIQHIIIHRTQDDVVATINRSVTMTGIGTPITLRIGNINSGFNVKFKGLSLEFMNSSINSSVEFRDCNVTISDHVYITSAPMVSFHRCNVTISWSLTCRDTRVDIQSSKITVLNGVPIALTRTTHISFNNEYICQDPQAVQLVTIDVNGGNKVSISNALVRLLPTVSLFIALPLRDTASKASGTCITVLCDNPNLIVEGTVEAVSVNGKYSGSTYHKSNWNAYPIRTITSSTTLSPTDRTVIVNGSNINITIPDLVEGREYVFQVSSGTNRTITLANTGQVITLDGSASGYRLIIIGGVLKQLA</sequence>
<feature type="region of interest" description="Disordered" evidence="1">
    <location>
        <begin position="1"/>
        <end position="22"/>
    </location>
</feature>
<dbReference type="AlphaFoldDB" id="A0A6C0BK87"/>